<evidence type="ECO:0000256" key="16">
    <source>
        <dbReference type="SAM" id="SignalP"/>
    </source>
</evidence>
<dbReference type="Pfam" id="PF00768">
    <property type="entry name" value="Peptidase_S11"/>
    <property type="match status" value="1"/>
</dbReference>
<dbReference type="GO" id="GO:0008360">
    <property type="term" value="P:regulation of cell shape"/>
    <property type="evidence" value="ECO:0007669"/>
    <property type="project" value="UniProtKB-KW"/>
</dbReference>
<keyword evidence="5" id="KW-0121">Carboxypeptidase</keyword>
<dbReference type="Pfam" id="PF07943">
    <property type="entry name" value="PBP5_C"/>
    <property type="match status" value="1"/>
</dbReference>
<gene>
    <name evidence="18" type="ORF">L196_08271</name>
</gene>
<reference evidence="18 19" key="1">
    <citation type="journal article" date="2013" name="Genome Announc.">
        <title>Genome Sequence of the Pyrene- and Fluoranthene-Degrading Bacterium Cycloclasticus sp. Strain PY97M.</title>
        <authorList>
            <person name="Cui Z."/>
            <person name="Xu G."/>
            <person name="Li Q."/>
            <person name="Gao W."/>
            <person name="Zheng L."/>
        </authorList>
    </citation>
    <scope>NUCLEOTIDE SEQUENCE [LARGE SCALE GENOMIC DNA]</scope>
    <source>
        <strain evidence="18 19">PY97M</strain>
    </source>
</reference>
<dbReference type="GO" id="GO:0009002">
    <property type="term" value="F:serine-type D-Ala-D-Ala carboxypeptidase activity"/>
    <property type="evidence" value="ECO:0007669"/>
    <property type="project" value="UniProtKB-EC"/>
</dbReference>
<evidence type="ECO:0000256" key="9">
    <source>
        <dbReference type="ARBA" id="ARBA00022960"/>
    </source>
</evidence>
<keyword evidence="9" id="KW-0133">Cell shape</keyword>
<dbReference type="AlphaFoldDB" id="A0AB33Z0W1"/>
<evidence type="ECO:0000256" key="14">
    <source>
        <dbReference type="PIRSR" id="PIRSR618044-2"/>
    </source>
</evidence>
<evidence type="ECO:0000256" key="1">
    <source>
        <dbReference type="ARBA" id="ARBA00003217"/>
    </source>
</evidence>
<feature type="signal peptide" evidence="16">
    <location>
        <begin position="1"/>
        <end position="18"/>
    </location>
</feature>
<evidence type="ECO:0000256" key="4">
    <source>
        <dbReference type="ARBA" id="ARBA00012448"/>
    </source>
</evidence>
<dbReference type="InterPro" id="IPR015956">
    <property type="entry name" value="Peniciliin-bd_prot_C_sf"/>
</dbReference>
<evidence type="ECO:0000313" key="18">
    <source>
        <dbReference type="EMBL" id="EPD12850.1"/>
    </source>
</evidence>
<dbReference type="PRINTS" id="PR00725">
    <property type="entry name" value="DADACBPTASE1"/>
</dbReference>
<comment type="function">
    <text evidence="1">Removes C-terminal D-alanyl residues from sugar-peptide cell wall precursors.</text>
</comment>
<dbReference type="SUPFAM" id="SSF56601">
    <property type="entry name" value="beta-lactamase/transpeptidase-like"/>
    <property type="match status" value="1"/>
</dbReference>
<feature type="active site" description="Proton acceptor" evidence="13">
    <location>
        <position position="59"/>
    </location>
</feature>
<proteinExistence type="inferred from homology"/>
<dbReference type="GO" id="GO:0006508">
    <property type="term" value="P:proteolysis"/>
    <property type="evidence" value="ECO:0007669"/>
    <property type="project" value="UniProtKB-KW"/>
</dbReference>
<evidence type="ECO:0000259" key="17">
    <source>
        <dbReference type="SMART" id="SM00936"/>
    </source>
</evidence>
<organism evidence="18 19">
    <name type="scientific">Cycloclasticus pugetii</name>
    <dbReference type="NCBI Taxonomy" id="34068"/>
    <lineage>
        <taxon>Bacteria</taxon>
        <taxon>Pseudomonadati</taxon>
        <taxon>Pseudomonadota</taxon>
        <taxon>Gammaproteobacteria</taxon>
        <taxon>Thiotrichales</taxon>
        <taxon>Piscirickettsiaceae</taxon>
        <taxon>Cycloclasticus</taxon>
    </lineage>
</organism>
<dbReference type="PANTHER" id="PTHR21581:SF6">
    <property type="entry name" value="TRAFFICKING PROTEIN PARTICLE COMPLEX SUBUNIT 12"/>
    <property type="match status" value="1"/>
</dbReference>
<feature type="binding site" evidence="14">
    <location>
        <position position="218"/>
    </location>
    <ligand>
        <name>substrate</name>
    </ligand>
</feature>
<dbReference type="InterPro" id="IPR012907">
    <property type="entry name" value="Peptidase_S11_C"/>
</dbReference>
<keyword evidence="6" id="KW-0645">Protease</keyword>
<dbReference type="EC" id="3.4.16.4" evidence="4"/>
<evidence type="ECO:0000256" key="7">
    <source>
        <dbReference type="ARBA" id="ARBA00022729"/>
    </source>
</evidence>
<dbReference type="Gene3D" id="3.40.710.10">
    <property type="entry name" value="DD-peptidase/beta-lactamase superfamily"/>
    <property type="match status" value="1"/>
</dbReference>
<keyword evidence="19" id="KW-1185">Reference proteome</keyword>
<feature type="active site" description="Acyl-ester intermediate" evidence="13">
    <location>
        <position position="56"/>
    </location>
</feature>
<dbReference type="InterPro" id="IPR018044">
    <property type="entry name" value="Peptidase_S11"/>
</dbReference>
<feature type="active site" evidence="13">
    <location>
        <position position="116"/>
    </location>
</feature>
<evidence type="ECO:0000256" key="3">
    <source>
        <dbReference type="ARBA" id="ARBA00007164"/>
    </source>
</evidence>
<dbReference type="SMART" id="SM00936">
    <property type="entry name" value="PBP5_C"/>
    <property type="match status" value="1"/>
</dbReference>
<dbReference type="InterPro" id="IPR037167">
    <property type="entry name" value="Peptidase_S11_C_sf"/>
</dbReference>
<dbReference type="GO" id="GO:0071555">
    <property type="term" value="P:cell wall organization"/>
    <property type="evidence" value="ECO:0007669"/>
    <property type="project" value="UniProtKB-KW"/>
</dbReference>
<keyword evidence="11" id="KW-0961">Cell wall biogenesis/degradation</keyword>
<evidence type="ECO:0000256" key="10">
    <source>
        <dbReference type="ARBA" id="ARBA00022984"/>
    </source>
</evidence>
<dbReference type="InterPro" id="IPR001967">
    <property type="entry name" value="Peptidase_S11_N"/>
</dbReference>
<keyword evidence="7 16" id="KW-0732">Signal</keyword>
<keyword evidence="10" id="KW-0573">Peptidoglycan synthesis</keyword>
<feature type="chain" id="PRO_5044318850" description="serine-type D-Ala-D-Ala carboxypeptidase" evidence="16">
    <location>
        <begin position="19"/>
        <end position="374"/>
    </location>
</feature>
<feature type="domain" description="Peptidase S11 D-Ala-D-Ala carboxypeptidase A C-terminal" evidence="17">
    <location>
        <begin position="268"/>
        <end position="358"/>
    </location>
</feature>
<evidence type="ECO:0000256" key="8">
    <source>
        <dbReference type="ARBA" id="ARBA00022801"/>
    </source>
</evidence>
<dbReference type="PANTHER" id="PTHR21581">
    <property type="entry name" value="D-ALANYL-D-ALANINE CARBOXYPEPTIDASE"/>
    <property type="match status" value="1"/>
</dbReference>
<comment type="pathway">
    <text evidence="2">Cell wall biogenesis; peptidoglycan biosynthesis.</text>
</comment>
<evidence type="ECO:0000256" key="11">
    <source>
        <dbReference type="ARBA" id="ARBA00023316"/>
    </source>
</evidence>
<name>A0AB33Z0W1_9GAMM</name>
<comment type="similarity">
    <text evidence="3 15">Belongs to the peptidase S11 family.</text>
</comment>
<evidence type="ECO:0000256" key="15">
    <source>
        <dbReference type="RuleBase" id="RU004016"/>
    </source>
</evidence>
<dbReference type="InterPro" id="IPR012338">
    <property type="entry name" value="Beta-lactam/transpept-like"/>
</dbReference>
<dbReference type="RefSeq" id="WP_016390615.1">
    <property type="nucleotide sequence ID" value="NZ_KE646808.1"/>
</dbReference>
<dbReference type="SUPFAM" id="SSF69189">
    <property type="entry name" value="Penicillin-binding protein associated domain"/>
    <property type="match status" value="1"/>
</dbReference>
<dbReference type="Proteomes" id="UP000015462">
    <property type="component" value="Unassembled WGS sequence"/>
</dbReference>
<comment type="catalytic activity">
    <reaction evidence="12">
        <text>Preferential cleavage: (Ac)2-L-Lys-D-Ala-|-D-Ala. Also transpeptidation of peptidyl-alanyl moieties that are N-acyl substituents of D-alanine.</text>
        <dbReference type="EC" id="3.4.16.4"/>
    </reaction>
</comment>
<dbReference type="GO" id="GO:0009252">
    <property type="term" value="P:peptidoglycan biosynthetic process"/>
    <property type="evidence" value="ECO:0007669"/>
    <property type="project" value="UniProtKB-KW"/>
</dbReference>
<evidence type="ECO:0000256" key="6">
    <source>
        <dbReference type="ARBA" id="ARBA00022670"/>
    </source>
</evidence>
<comment type="caution">
    <text evidence="18">The sequence shown here is derived from an EMBL/GenBank/DDBJ whole genome shotgun (WGS) entry which is preliminary data.</text>
</comment>
<dbReference type="Gene3D" id="2.60.410.10">
    <property type="entry name" value="D-Ala-D-Ala carboxypeptidase, C-terminal domain"/>
    <property type="match status" value="1"/>
</dbReference>
<evidence type="ECO:0000256" key="2">
    <source>
        <dbReference type="ARBA" id="ARBA00004752"/>
    </source>
</evidence>
<keyword evidence="8" id="KW-0378">Hydrolase</keyword>
<evidence type="ECO:0000313" key="19">
    <source>
        <dbReference type="Proteomes" id="UP000015462"/>
    </source>
</evidence>
<dbReference type="EMBL" id="ASHL01000006">
    <property type="protein sequence ID" value="EPD12850.1"/>
    <property type="molecule type" value="Genomic_DNA"/>
</dbReference>
<evidence type="ECO:0000256" key="5">
    <source>
        <dbReference type="ARBA" id="ARBA00022645"/>
    </source>
</evidence>
<accession>A0AB33Z0W1</accession>
<evidence type="ECO:0000256" key="13">
    <source>
        <dbReference type="PIRSR" id="PIRSR618044-1"/>
    </source>
</evidence>
<sequence>MKRIILLLSFFLSSQAIALPIPSAPNLKARSYHLTDFHSGTVLASKDPDLKLAPASMTKIMTALIVFRELNHGNLNLDDQVRISEKAWRTPGSRMFVEVNKFVTVDDLIHGMLVQSGNDATVALAEHIAGDESTFAQLMNQVAKDLGMKNSHFTNSSGLPDEQHYTTARDLSVLTRALIIESPELYKINAIKSFSFNGITQQNRNKLLWRDSTVDGVKTGHTEDAGYCLVSSAVRDNMRLISVVMGTDSVAARNDINQALLNYGYRFYKTHLLYKAQQSLTTTRVWKGAIKSLPVGLAKDLYLTIPRNEYKSLDASLALNPQLIAPIKKGQLVGNAVIQLKGDIIAKRPLIALQDIPEGSFMDILKDEALLLLE</sequence>
<protein>
    <recommendedName>
        <fullName evidence="4">serine-type D-Ala-D-Ala carboxypeptidase</fullName>
        <ecNumber evidence="4">3.4.16.4</ecNumber>
    </recommendedName>
</protein>
<evidence type="ECO:0000256" key="12">
    <source>
        <dbReference type="ARBA" id="ARBA00034000"/>
    </source>
</evidence>